<dbReference type="SMART" id="SM00173">
    <property type="entry name" value="RAS"/>
    <property type="match status" value="1"/>
</dbReference>
<proteinExistence type="predicted"/>
<dbReference type="InterPro" id="IPR005225">
    <property type="entry name" value="Small_GTP-bd"/>
</dbReference>
<dbReference type="SUPFAM" id="SSF52540">
    <property type="entry name" value="P-loop containing nucleoside triphosphate hydrolases"/>
    <property type="match status" value="1"/>
</dbReference>
<reference evidence="3 4" key="1">
    <citation type="submission" date="2024-04" db="EMBL/GenBank/DDBJ databases">
        <title>Tritrichomonas musculus Genome.</title>
        <authorList>
            <person name="Alves-Ferreira E."/>
            <person name="Grigg M."/>
            <person name="Lorenzi H."/>
            <person name="Galac M."/>
        </authorList>
    </citation>
    <scope>NUCLEOTIDE SEQUENCE [LARGE SCALE GENOMIC DNA]</scope>
    <source>
        <strain evidence="3 4">EAF2021</strain>
    </source>
</reference>
<accession>A0ABR2L696</accession>
<dbReference type="SMART" id="SM00174">
    <property type="entry name" value="RHO"/>
    <property type="match status" value="1"/>
</dbReference>
<keyword evidence="1" id="KW-0547">Nucleotide-binding</keyword>
<dbReference type="Pfam" id="PF00071">
    <property type="entry name" value="Ras"/>
    <property type="match status" value="1"/>
</dbReference>
<organism evidence="3 4">
    <name type="scientific">Tritrichomonas musculus</name>
    <dbReference type="NCBI Taxonomy" id="1915356"/>
    <lineage>
        <taxon>Eukaryota</taxon>
        <taxon>Metamonada</taxon>
        <taxon>Parabasalia</taxon>
        <taxon>Tritrichomonadida</taxon>
        <taxon>Tritrichomonadidae</taxon>
        <taxon>Tritrichomonas</taxon>
    </lineage>
</organism>
<keyword evidence="4" id="KW-1185">Reference proteome</keyword>
<evidence type="ECO:0008006" key="5">
    <source>
        <dbReference type="Google" id="ProtNLM"/>
    </source>
</evidence>
<dbReference type="InterPro" id="IPR001806">
    <property type="entry name" value="Small_GTPase"/>
</dbReference>
<sequence>MYFVPNETKPDQIIIKAVVLGNTEVGKTSLCNRFYLKKWDPLTAPTISASCLRSEVRILDRDIQFCIWDTAGEERYKSVTHLYYRNSHIAIIVVDLTVPQSLDIATEWINEVKEHGPANIPFIIFGNKADLKDRIALDGKTLNEFAQSNDAEYIQVSALTGLHVDEAFNKAAQLGLEYFNKNSTAIEQDVPLTPNDDENQKEKKKGCC</sequence>
<gene>
    <name evidence="3" type="ORF">M9Y10_001148</name>
</gene>
<comment type="caution">
    <text evidence="3">The sequence shown here is derived from an EMBL/GenBank/DDBJ whole genome shotgun (WGS) entry which is preliminary data.</text>
</comment>
<dbReference type="PANTHER" id="PTHR47978">
    <property type="match status" value="1"/>
</dbReference>
<dbReference type="Proteomes" id="UP001470230">
    <property type="component" value="Unassembled WGS sequence"/>
</dbReference>
<evidence type="ECO:0000313" key="3">
    <source>
        <dbReference type="EMBL" id="KAK8898856.1"/>
    </source>
</evidence>
<evidence type="ECO:0000313" key="4">
    <source>
        <dbReference type="Proteomes" id="UP001470230"/>
    </source>
</evidence>
<dbReference type="InterPro" id="IPR027417">
    <property type="entry name" value="P-loop_NTPase"/>
</dbReference>
<protein>
    <recommendedName>
        <fullName evidence="5">Small GTP-binding protein</fullName>
    </recommendedName>
</protein>
<dbReference type="NCBIfam" id="TIGR00231">
    <property type="entry name" value="small_GTP"/>
    <property type="match status" value="1"/>
</dbReference>
<dbReference type="Gene3D" id="3.40.50.300">
    <property type="entry name" value="P-loop containing nucleotide triphosphate hydrolases"/>
    <property type="match status" value="1"/>
</dbReference>
<dbReference type="PROSITE" id="PS51419">
    <property type="entry name" value="RAB"/>
    <property type="match status" value="1"/>
</dbReference>
<dbReference type="SMART" id="SM00175">
    <property type="entry name" value="RAB"/>
    <property type="match status" value="1"/>
</dbReference>
<feature type="region of interest" description="Disordered" evidence="2">
    <location>
        <begin position="189"/>
        <end position="208"/>
    </location>
</feature>
<dbReference type="CDD" id="cd00154">
    <property type="entry name" value="Rab"/>
    <property type="match status" value="1"/>
</dbReference>
<dbReference type="PRINTS" id="PR00449">
    <property type="entry name" value="RASTRNSFRMNG"/>
</dbReference>
<evidence type="ECO:0000256" key="1">
    <source>
        <dbReference type="ARBA" id="ARBA00022741"/>
    </source>
</evidence>
<name>A0ABR2L696_9EUKA</name>
<evidence type="ECO:0000256" key="2">
    <source>
        <dbReference type="SAM" id="MobiDB-lite"/>
    </source>
</evidence>
<dbReference type="EMBL" id="JAPFFF010000001">
    <property type="protein sequence ID" value="KAK8898856.1"/>
    <property type="molecule type" value="Genomic_DNA"/>
</dbReference>